<keyword evidence="9 10" id="KW-0472">Membrane</keyword>
<keyword evidence="8 10" id="KW-0406">Ion transport</keyword>
<protein>
    <recommendedName>
        <fullName evidence="10">Magnesium transporter</fullName>
    </recommendedName>
</protein>
<dbReference type="OrthoDB" id="10251508at2759"/>
<dbReference type="Gene3D" id="2.40.128.330">
    <property type="match status" value="1"/>
</dbReference>
<dbReference type="GO" id="GO:0015095">
    <property type="term" value="F:magnesium ion transmembrane transporter activity"/>
    <property type="evidence" value="ECO:0007669"/>
    <property type="project" value="TreeGrafter"/>
</dbReference>
<dbReference type="RefSeq" id="XP_058334774.1">
    <property type="nucleotide sequence ID" value="XM_058471633.1"/>
</dbReference>
<proteinExistence type="inferred from homology"/>
<dbReference type="GO" id="GO:0045016">
    <property type="term" value="P:mitochondrial magnesium ion transmembrane transport"/>
    <property type="evidence" value="ECO:0007669"/>
    <property type="project" value="TreeGrafter"/>
</dbReference>
<evidence type="ECO:0000256" key="10">
    <source>
        <dbReference type="RuleBase" id="RU366042"/>
    </source>
</evidence>
<gene>
    <name evidence="11" type="ORF">N7468_002336</name>
</gene>
<keyword evidence="10" id="KW-0496">Mitochondrion</keyword>
<dbReference type="PANTHER" id="PTHR13890">
    <property type="entry name" value="RNA SPLICING PROTEIN MRS2, MITOCHONDRIAL"/>
    <property type="match status" value="1"/>
</dbReference>
<dbReference type="InterPro" id="IPR039204">
    <property type="entry name" value="MRS2-like"/>
</dbReference>
<evidence type="ECO:0000256" key="6">
    <source>
        <dbReference type="ARBA" id="ARBA00022946"/>
    </source>
</evidence>
<dbReference type="CDD" id="cd12823">
    <property type="entry name" value="Mrs2_Mfm1p-like"/>
    <property type="match status" value="1"/>
</dbReference>
<keyword evidence="6" id="KW-0809">Transit peptide</keyword>
<evidence type="ECO:0000313" key="11">
    <source>
        <dbReference type="EMBL" id="KAJ5247353.1"/>
    </source>
</evidence>
<evidence type="ECO:0000256" key="3">
    <source>
        <dbReference type="ARBA" id="ARBA00022448"/>
    </source>
</evidence>
<dbReference type="Gene3D" id="1.20.58.340">
    <property type="entry name" value="Magnesium transport protein CorA, transmembrane region"/>
    <property type="match status" value="1"/>
</dbReference>
<dbReference type="GeneID" id="83198936"/>
<evidence type="ECO:0000256" key="4">
    <source>
        <dbReference type="ARBA" id="ARBA00022692"/>
    </source>
</evidence>
<keyword evidence="12" id="KW-1185">Reference proteome</keyword>
<evidence type="ECO:0000256" key="7">
    <source>
        <dbReference type="ARBA" id="ARBA00022989"/>
    </source>
</evidence>
<keyword evidence="4 10" id="KW-0812">Transmembrane</keyword>
<evidence type="ECO:0000256" key="1">
    <source>
        <dbReference type="ARBA" id="ARBA00004141"/>
    </source>
</evidence>
<comment type="caution">
    <text evidence="11">The sequence shown here is derived from an EMBL/GenBank/DDBJ whole genome shotgun (WGS) entry which is preliminary data.</text>
</comment>
<keyword evidence="7 10" id="KW-1133">Transmembrane helix</keyword>
<evidence type="ECO:0000256" key="8">
    <source>
        <dbReference type="ARBA" id="ARBA00023065"/>
    </source>
</evidence>
<evidence type="ECO:0000256" key="5">
    <source>
        <dbReference type="ARBA" id="ARBA00022842"/>
    </source>
</evidence>
<keyword evidence="5 10" id="KW-0460">Magnesium</keyword>
<comment type="subcellular location">
    <subcellularLocation>
        <location evidence="1">Membrane</location>
        <topology evidence="1">Multi-pass membrane protein</topology>
    </subcellularLocation>
    <subcellularLocation>
        <location evidence="10">Mitochondrion inner membrane</location>
        <topology evidence="10">Multi-pass membrane protein</topology>
    </subcellularLocation>
</comment>
<dbReference type="AlphaFoldDB" id="A0A9W9PIC0"/>
<dbReference type="Proteomes" id="UP001150941">
    <property type="component" value="Unassembled WGS sequence"/>
</dbReference>
<comment type="similarity">
    <text evidence="2 10">Belongs to the CorA metal ion transporter (MIT) (TC 1.A.35) family.</text>
</comment>
<dbReference type="GO" id="GO:0005743">
    <property type="term" value="C:mitochondrial inner membrane"/>
    <property type="evidence" value="ECO:0007669"/>
    <property type="project" value="UniProtKB-SubCell"/>
</dbReference>
<reference evidence="11" key="2">
    <citation type="journal article" date="2023" name="IMA Fungus">
        <title>Comparative genomic study of the Penicillium genus elucidates a diverse pangenome and 15 lateral gene transfer events.</title>
        <authorList>
            <person name="Petersen C."/>
            <person name="Sorensen T."/>
            <person name="Nielsen M.R."/>
            <person name="Sondergaard T.E."/>
            <person name="Sorensen J.L."/>
            <person name="Fitzpatrick D.A."/>
            <person name="Frisvad J.C."/>
            <person name="Nielsen K.L."/>
        </authorList>
    </citation>
    <scope>NUCLEOTIDE SEQUENCE</scope>
    <source>
        <strain evidence="11">IBT 19713</strain>
    </source>
</reference>
<accession>A0A9W9PIC0</accession>
<reference evidence="11" key="1">
    <citation type="submission" date="2022-11" db="EMBL/GenBank/DDBJ databases">
        <authorList>
            <person name="Petersen C."/>
        </authorList>
    </citation>
    <scope>NUCLEOTIDE SEQUENCE</scope>
    <source>
        <strain evidence="11">IBT 19713</strain>
    </source>
</reference>
<dbReference type="EMBL" id="JAPQKS010000002">
    <property type="protein sequence ID" value="KAJ5247353.1"/>
    <property type="molecule type" value="Genomic_DNA"/>
</dbReference>
<feature type="transmembrane region" description="Helical" evidence="10">
    <location>
        <begin position="356"/>
        <end position="376"/>
    </location>
</feature>
<organism evidence="11 12">
    <name type="scientific">Penicillium chermesinum</name>
    <dbReference type="NCBI Taxonomy" id="63820"/>
    <lineage>
        <taxon>Eukaryota</taxon>
        <taxon>Fungi</taxon>
        <taxon>Dikarya</taxon>
        <taxon>Ascomycota</taxon>
        <taxon>Pezizomycotina</taxon>
        <taxon>Eurotiomycetes</taxon>
        <taxon>Eurotiomycetidae</taxon>
        <taxon>Eurotiales</taxon>
        <taxon>Aspergillaceae</taxon>
        <taxon>Penicillium</taxon>
    </lineage>
</organism>
<feature type="transmembrane region" description="Helical" evidence="10">
    <location>
        <begin position="382"/>
        <end position="400"/>
    </location>
</feature>
<evidence type="ECO:0000256" key="9">
    <source>
        <dbReference type="ARBA" id="ARBA00023136"/>
    </source>
</evidence>
<keyword evidence="10" id="KW-0999">Mitochondrion inner membrane</keyword>
<evidence type="ECO:0000313" key="12">
    <source>
        <dbReference type="Proteomes" id="UP001150941"/>
    </source>
</evidence>
<dbReference type="PANTHER" id="PTHR13890:SF0">
    <property type="entry name" value="MAGNESIUM TRANSPORTER MRS2 HOMOLOG, MITOCHONDRIAL"/>
    <property type="match status" value="1"/>
</dbReference>
<name>A0A9W9PIC0_9EURO</name>
<dbReference type="Pfam" id="PF22099">
    <property type="entry name" value="MRS2-like"/>
    <property type="match status" value="1"/>
</dbReference>
<keyword evidence="3 10" id="KW-0813">Transport</keyword>
<evidence type="ECO:0000256" key="2">
    <source>
        <dbReference type="ARBA" id="ARBA00009765"/>
    </source>
</evidence>
<sequence length="459" mass="50688">MRERFIARFCSSMQKTSHVTQSPFLASQFRCRRPGISHGITPMLVRHNTTVINHQKHGTSDLPSVDIESQNAFKQEVFRQSIALARSRMNEATELRCAIFKADGSVQSAETRLTKADVASRFGLNARDLRNLDLVSEGIPHILVRPSAIFMSIFTLRLIIQPDQVVLFLLDSENGGVKLQDIFEHDLQNRISSAPVSGPTSLPYELRVVDAALASVTAVLEAEHLILKEDVKKNLRESRNEDFVFTALRALLENGNTLVAIEQRARGVRSAMQELLSNDDDMATMYLSDNLAGKPHAIQDHQEVEYLLEAYYKNADAIAESANALAGEVRRTAGAIKSTLDVRRNQIMVFEAQLEIWMLGFAVSTFIAGLLGMNVVNYMEESSMAFALLASGCVVATFVMSRLVTRKRATAVAVASAQSALEINIVASVTRTPELCSEVISTRTCLHEATLDQQLSSFG</sequence>